<reference evidence="1" key="1">
    <citation type="journal article" date="2020" name="Nature">
        <title>Giant virus diversity and host interactions through global metagenomics.</title>
        <authorList>
            <person name="Schulz F."/>
            <person name="Roux S."/>
            <person name="Paez-Espino D."/>
            <person name="Jungbluth S."/>
            <person name="Walsh D.A."/>
            <person name="Denef V.J."/>
            <person name="McMahon K.D."/>
            <person name="Konstantinidis K.T."/>
            <person name="Eloe-Fadrosh E.A."/>
            <person name="Kyrpides N.C."/>
            <person name="Woyke T."/>
        </authorList>
    </citation>
    <scope>NUCLEOTIDE SEQUENCE</scope>
    <source>
        <strain evidence="1">GVMAG-M-3300023174-132</strain>
    </source>
</reference>
<accession>A0A6C0DBY9</accession>
<organism evidence="1">
    <name type="scientific">viral metagenome</name>
    <dbReference type="NCBI Taxonomy" id="1070528"/>
    <lineage>
        <taxon>unclassified sequences</taxon>
        <taxon>metagenomes</taxon>
        <taxon>organismal metagenomes</taxon>
    </lineage>
</organism>
<dbReference type="AlphaFoldDB" id="A0A6C0DBY9"/>
<name>A0A6C0DBY9_9ZZZZ</name>
<sequence>MGQLFGFMAAKKSECVFKTLDTTVEIKSSSRGAECGNTSNLSVHRPRVRLLQEAGRTSDLAPLMLPDNDEGYDESMAVTFKKTGRPYHLKDITHQPLCLYMEFLTRIFDARRLHGRRWFLTAAAATAAGLKGAV</sequence>
<proteinExistence type="predicted"/>
<evidence type="ECO:0000313" key="1">
    <source>
        <dbReference type="EMBL" id="QHT13684.1"/>
    </source>
</evidence>
<dbReference type="EMBL" id="MN739575">
    <property type="protein sequence ID" value="QHT13684.1"/>
    <property type="molecule type" value="Genomic_DNA"/>
</dbReference>
<protein>
    <submittedName>
        <fullName evidence="1">Uncharacterized protein</fullName>
    </submittedName>
</protein>